<feature type="domain" description="Primosomal protein N' 3' DNA-binding" evidence="9">
    <location>
        <begin position="6"/>
        <end position="96"/>
    </location>
</feature>
<sequence>MLGLSHLDRPFDYLVDTDLDEIAQPGVRVRVRFAGRLVDGYLLERRDDTDHDGALAWLDRVVSAERVLTEEIAAVCRAVADRYAGTMSDVLRMAVPPRHGRTETEPVVHAAVAAPAAPDLSAWRETYEAGSAFVDALAAGTAPRAVFDAAPGEDWPARLAELSAVVCGQGRGVVIVVPDQRDLDRLEKACVEALGAEAVVALSAGLGPTARYRRWLRVLRGQSLVVVGTRSAVFAPVHDLGLIVVWDDGDDSLIEPRAPYPHPREVAVLRSHRARSALMIGGHTRTTDAHSLVEAGWAHSITASRAVIRDRAPRVTALDDHDVRVAGDPLAHAARIPDVAFRAARAALGRDEPVLFSVPRRGYQPSLSCARCYTPARCRHCHGPLQSTGPQAIALECRWCGRPEPHFRCVECGGQQVRAAVTGARRTAEELGRAFPGVAVTTSGGDRVVDAVEAGARLVVATPGAEPTAPQGYGAAIVLDTRSQLGRADLRAGEEAVRRWLAVATATRRRGQGGEVVIVADAALSPVQAVIRWDPAGFAAREIRDREVLGFPPAVTMASVDGAARTVTDFVDTIGLPADADVLGPVELPAGARRPAGLDDAADVERILLRVPRRHGRALAEALRAAQIHRGAVRDPAPLRVQVDPPHIG</sequence>
<dbReference type="GO" id="GO:0006302">
    <property type="term" value="P:double-strand break repair"/>
    <property type="evidence" value="ECO:0007669"/>
    <property type="project" value="InterPro"/>
</dbReference>
<dbReference type="GO" id="GO:0005524">
    <property type="term" value="F:ATP binding"/>
    <property type="evidence" value="ECO:0007669"/>
    <property type="project" value="UniProtKB-UniRule"/>
</dbReference>
<feature type="binding site" evidence="8">
    <location>
        <position position="412"/>
    </location>
    <ligand>
        <name>Zn(2+)</name>
        <dbReference type="ChEBI" id="CHEBI:29105"/>
        <label>1</label>
    </ligand>
</feature>
<evidence type="ECO:0000256" key="2">
    <source>
        <dbReference type="ARBA" id="ARBA00022705"/>
    </source>
</evidence>
<evidence type="ECO:0000256" key="6">
    <source>
        <dbReference type="ARBA" id="ARBA00022840"/>
    </source>
</evidence>
<reference evidence="10" key="1">
    <citation type="journal article" date="2014" name="Int. J. Syst. Evol. Microbiol.">
        <title>Complete genome sequence of Corynebacterium casei LMG S-19264T (=DSM 44701T), isolated from a smear-ripened cheese.</title>
        <authorList>
            <consortium name="US DOE Joint Genome Institute (JGI-PGF)"/>
            <person name="Walter F."/>
            <person name="Albersmeier A."/>
            <person name="Kalinowski J."/>
            <person name="Ruckert C."/>
        </authorList>
    </citation>
    <scope>NUCLEOTIDE SEQUENCE</scope>
    <source>
        <strain evidence="10">CGMCC 1.12827</strain>
    </source>
</reference>
<dbReference type="PANTHER" id="PTHR30580">
    <property type="entry name" value="PRIMOSOMAL PROTEIN N"/>
    <property type="match status" value="1"/>
</dbReference>
<feature type="binding site" evidence="8">
    <location>
        <position position="400"/>
    </location>
    <ligand>
        <name>Zn(2+)</name>
        <dbReference type="ChEBI" id="CHEBI:29105"/>
        <label>2</label>
    </ligand>
</feature>
<dbReference type="GO" id="GO:0006310">
    <property type="term" value="P:DNA recombination"/>
    <property type="evidence" value="ECO:0007669"/>
    <property type="project" value="InterPro"/>
</dbReference>
<dbReference type="InterPro" id="IPR005259">
    <property type="entry name" value="PriA"/>
</dbReference>
<feature type="binding site" evidence="8">
    <location>
        <position position="409"/>
    </location>
    <ligand>
        <name>Zn(2+)</name>
        <dbReference type="ChEBI" id="CHEBI:29105"/>
        <label>1</label>
    </ligand>
</feature>
<dbReference type="Proteomes" id="UP000621454">
    <property type="component" value="Unassembled WGS sequence"/>
</dbReference>
<dbReference type="GO" id="GO:0008270">
    <property type="term" value="F:zinc ion binding"/>
    <property type="evidence" value="ECO:0007669"/>
    <property type="project" value="UniProtKB-UniRule"/>
</dbReference>
<dbReference type="GO" id="GO:0006269">
    <property type="term" value="P:DNA replication, synthesis of primer"/>
    <property type="evidence" value="ECO:0007669"/>
    <property type="project" value="UniProtKB-KW"/>
</dbReference>
<dbReference type="AlphaFoldDB" id="A0A916T0X8"/>
<keyword evidence="11" id="KW-1185">Reference proteome</keyword>
<comment type="function">
    <text evidence="8">Initiates the restart of stalled replication forks, which reloads the replicative helicase on sites other than the origin of replication. Recognizes and binds to abandoned replication forks and remodels them to uncover a helicase loading site. Promotes assembly of the primosome at these replication forks.</text>
</comment>
<comment type="caution">
    <text evidence="8">As this protein does not have any detectable helicase domains, it probably does not have helicase activity.</text>
</comment>
<comment type="subunit">
    <text evidence="8">Component of the replication restart primosome.</text>
</comment>
<comment type="similarity">
    <text evidence="8">Belongs to the helicase family. PriA subfamily.</text>
</comment>
<keyword evidence="1 8" id="KW-0639">Primosome</keyword>
<dbReference type="Gene3D" id="3.40.50.300">
    <property type="entry name" value="P-loop containing nucleotide triphosphate hydrolases"/>
    <property type="match status" value="1"/>
</dbReference>
<evidence type="ECO:0000313" key="11">
    <source>
        <dbReference type="Proteomes" id="UP000621454"/>
    </source>
</evidence>
<feature type="binding site" evidence="8">
    <location>
        <position position="381"/>
    </location>
    <ligand>
        <name>Zn(2+)</name>
        <dbReference type="ChEBI" id="CHEBI:29105"/>
        <label>2</label>
    </ligand>
</feature>
<evidence type="ECO:0000256" key="7">
    <source>
        <dbReference type="ARBA" id="ARBA00023125"/>
    </source>
</evidence>
<dbReference type="InterPro" id="IPR027417">
    <property type="entry name" value="P-loop_NTPase"/>
</dbReference>
<proteinExistence type="inferred from homology"/>
<evidence type="ECO:0000256" key="8">
    <source>
        <dbReference type="HAMAP-Rule" id="MF_00983"/>
    </source>
</evidence>
<accession>A0A916T0X8</accession>
<evidence type="ECO:0000256" key="4">
    <source>
        <dbReference type="ARBA" id="ARBA00022741"/>
    </source>
</evidence>
<dbReference type="InterPro" id="IPR042115">
    <property type="entry name" value="PriA_3primeBD_sf"/>
</dbReference>
<dbReference type="Gene3D" id="3.40.1440.60">
    <property type="entry name" value="PriA, 3(prime) DNA-binding domain"/>
    <property type="match status" value="1"/>
</dbReference>
<evidence type="ECO:0000256" key="1">
    <source>
        <dbReference type="ARBA" id="ARBA00022515"/>
    </source>
</evidence>
<protein>
    <recommendedName>
        <fullName evidence="8">Probable replication restart protein PriA</fullName>
    </recommendedName>
    <alternativeName>
        <fullName evidence="8">Putative ATP-dependent DNA helicase PriA</fullName>
    </alternativeName>
</protein>
<keyword evidence="3 8" id="KW-0479">Metal-binding</keyword>
<dbReference type="Pfam" id="PF17764">
    <property type="entry name" value="PriA_3primeBD"/>
    <property type="match status" value="1"/>
</dbReference>
<evidence type="ECO:0000259" key="9">
    <source>
        <dbReference type="Pfam" id="PF17764"/>
    </source>
</evidence>
<dbReference type="PANTHER" id="PTHR30580:SF0">
    <property type="entry name" value="PRIMOSOMAL PROTEIN N"/>
    <property type="match status" value="1"/>
</dbReference>
<keyword evidence="6 8" id="KW-0067">ATP-binding</keyword>
<dbReference type="GO" id="GO:0043138">
    <property type="term" value="F:3'-5' DNA helicase activity"/>
    <property type="evidence" value="ECO:0007669"/>
    <property type="project" value="TreeGrafter"/>
</dbReference>
<keyword evidence="2 8" id="KW-0235">DNA replication</keyword>
<gene>
    <name evidence="8 10" type="primary">priA</name>
    <name evidence="10" type="ORF">GCM10011489_11620</name>
</gene>
<keyword evidence="5 8" id="KW-0862">Zinc</keyword>
<keyword evidence="7 8" id="KW-0238">DNA-binding</keyword>
<keyword evidence="4 8" id="KW-0547">Nucleotide-binding</keyword>
<dbReference type="GO" id="GO:0003677">
    <property type="term" value="F:DNA binding"/>
    <property type="evidence" value="ECO:0007669"/>
    <property type="project" value="UniProtKB-UniRule"/>
</dbReference>
<dbReference type="RefSeq" id="WP_188585627.1">
    <property type="nucleotide sequence ID" value="NZ_BMGC01000005.1"/>
</dbReference>
<comment type="cofactor">
    <cofactor evidence="8">
        <name>Zn(2+)</name>
        <dbReference type="ChEBI" id="CHEBI:29105"/>
    </cofactor>
    <text evidence="8">Binds 2 zinc ions per subunit.</text>
</comment>
<feature type="binding site" evidence="8">
    <location>
        <position position="369"/>
    </location>
    <ligand>
        <name>Zn(2+)</name>
        <dbReference type="ChEBI" id="CHEBI:29105"/>
        <label>1</label>
    </ligand>
</feature>
<dbReference type="HAMAP" id="MF_00983">
    <property type="entry name" value="PriA"/>
    <property type="match status" value="1"/>
</dbReference>
<dbReference type="EMBL" id="BMGC01000005">
    <property type="protein sequence ID" value="GGB25074.1"/>
    <property type="molecule type" value="Genomic_DNA"/>
</dbReference>
<reference evidence="10" key="2">
    <citation type="submission" date="2020-09" db="EMBL/GenBank/DDBJ databases">
        <authorList>
            <person name="Sun Q."/>
            <person name="Zhou Y."/>
        </authorList>
    </citation>
    <scope>NUCLEOTIDE SEQUENCE</scope>
    <source>
        <strain evidence="10">CGMCC 1.12827</strain>
    </source>
</reference>
<dbReference type="GO" id="GO:0006270">
    <property type="term" value="P:DNA replication initiation"/>
    <property type="evidence" value="ECO:0007669"/>
    <property type="project" value="TreeGrafter"/>
</dbReference>
<evidence type="ECO:0000256" key="3">
    <source>
        <dbReference type="ARBA" id="ARBA00022723"/>
    </source>
</evidence>
<feature type="binding site" evidence="8">
    <location>
        <position position="397"/>
    </location>
    <ligand>
        <name>Zn(2+)</name>
        <dbReference type="ChEBI" id="CHEBI:29105"/>
        <label>2</label>
    </ligand>
</feature>
<dbReference type="InterPro" id="IPR041222">
    <property type="entry name" value="PriA_3primeBD"/>
</dbReference>
<comment type="caution">
    <text evidence="10">The sequence shown here is derived from an EMBL/GenBank/DDBJ whole genome shotgun (WGS) entry which is preliminary data.</text>
</comment>
<feature type="binding site" evidence="8">
    <location>
        <position position="372"/>
    </location>
    <ligand>
        <name>Zn(2+)</name>
        <dbReference type="ChEBI" id="CHEBI:29105"/>
        <label>1</label>
    </ligand>
</feature>
<dbReference type="GO" id="GO:1990077">
    <property type="term" value="C:primosome complex"/>
    <property type="evidence" value="ECO:0007669"/>
    <property type="project" value="UniProtKB-UniRule"/>
</dbReference>
<organism evidence="10 11">
    <name type="scientific">Gordonia jinhuaensis</name>
    <dbReference type="NCBI Taxonomy" id="1517702"/>
    <lineage>
        <taxon>Bacteria</taxon>
        <taxon>Bacillati</taxon>
        <taxon>Actinomycetota</taxon>
        <taxon>Actinomycetes</taxon>
        <taxon>Mycobacteriales</taxon>
        <taxon>Gordoniaceae</taxon>
        <taxon>Gordonia</taxon>
    </lineage>
</organism>
<name>A0A916T0X8_9ACTN</name>
<feature type="binding site" evidence="8">
    <location>
        <position position="378"/>
    </location>
    <ligand>
        <name>Zn(2+)</name>
        <dbReference type="ChEBI" id="CHEBI:29105"/>
        <label>2</label>
    </ligand>
</feature>
<evidence type="ECO:0000256" key="5">
    <source>
        <dbReference type="ARBA" id="ARBA00022833"/>
    </source>
</evidence>
<evidence type="ECO:0000313" key="10">
    <source>
        <dbReference type="EMBL" id="GGB25074.1"/>
    </source>
</evidence>